<comment type="caution">
    <text evidence="1">The sequence shown here is derived from an EMBL/GenBank/DDBJ whole genome shotgun (WGS) entry which is preliminary data.</text>
</comment>
<keyword evidence="2" id="KW-1185">Reference proteome</keyword>
<sequence length="84" mass="9828">MATLASNKWYQWYLHEVKSGKLVLPDYETNEDDELKIFYGELFCQVLDCVRAQKKYTAMNNLHTHLLTHDGIKLEKGLAGRRVK</sequence>
<organism evidence="1 2">
    <name type="scientific">Aspergillus pseudoviridinutans</name>
    <dbReference type="NCBI Taxonomy" id="1517512"/>
    <lineage>
        <taxon>Eukaryota</taxon>
        <taxon>Fungi</taxon>
        <taxon>Dikarya</taxon>
        <taxon>Ascomycota</taxon>
        <taxon>Pezizomycotina</taxon>
        <taxon>Eurotiomycetes</taxon>
        <taxon>Eurotiomycetidae</taxon>
        <taxon>Eurotiales</taxon>
        <taxon>Aspergillaceae</taxon>
        <taxon>Aspergillus</taxon>
        <taxon>Aspergillus subgen. Fumigati</taxon>
    </lineage>
</organism>
<dbReference type="RefSeq" id="XP_043153983.1">
    <property type="nucleotide sequence ID" value="XM_043298048.1"/>
</dbReference>
<reference evidence="1 2" key="1">
    <citation type="submission" date="2018-10" db="EMBL/GenBank/DDBJ databases">
        <title>Pan-genome distribution and transcriptional activeness of fungal secondary metabolism genes in Aspergillus section Fumigati.</title>
        <authorList>
            <person name="Takahashi H."/>
            <person name="Umemura M."/>
            <person name="Ninomiya A."/>
            <person name="Kusuya Y."/>
            <person name="Urayama S."/>
            <person name="Shimizu M."/>
            <person name="Watanabe A."/>
            <person name="Kamei K."/>
            <person name="Yaguchi T."/>
            <person name="Hagiwara D."/>
        </authorList>
    </citation>
    <scope>NUCLEOTIDE SEQUENCE [LARGE SCALE GENOMIC DNA]</scope>
    <source>
        <strain evidence="1 2">IFM 55266</strain>
    </source>
</reference>
<protein>
    <recommendedName>
        <fullName evidence="3">C2H2-type domain-containing protein</fullName>
    </recommendedName>
</protein>
<evidence type="ECO:0000313" key="1">
    <source>
        <dbReference type="EMBL" id="GIJ83236.1"/>
    </source>
</evidence>
<dbReference type="AlphaFoldDB" id="A0A9P3B2F7"/>
<dbReference type="OrthoDB" id="4509242at2759"/>
<accession>A0A9P3B2F7</accession>
<dbReference type="GeneID" id="67000368"/>
<name>A0A9P3B2F7_9EURO</name>
<gene>
    <name evidence="1" type="ORF">Asppvi_001756</name>
</gene>
<evidence type="ECO:0000313" key="2">
    <source>
        <dbReference type="Proteomes" id="UP001043456"/>
    </source>
</evidence>
<dbReference type="Proteomes" id="UP001043456">
    <property type="component" value="Unassembled WGS sequence"/>
</dbReference>
<proteinExistence type="predicted"/>
<evidence type="ECO:0008006" key="3">
    <source>
        <dbReference type="Google" id="ProtNLM"/>
    </source>
</evidence>
<dbReference type="EMBL" id="BHVY01000001">
    <property type="protein sequence ID" value="GIJ83236.1"/>
    <property type="molecule type" value="Genomic_DNA"/>
</dbReference>